<keyword evidence="2" id="KW-1133">Transmembrane helix</keyword>
<keyword evidence="2" id="KW-0472">Membrane</keyword>
<feature type="transmembrane region" description="Helical" evidence="2">
    <location>
        <begin position="12"/>
        <end position="34"/>
    </location>
</feature>
<accession>A0A9E7N5A9</accession>
<dbReference type="EMBL" id="CP100355">
    <property type="protein sequence ID" value="UTF52004.1"/>
    <property type="molecule type" value="Genomic_DNA"/>
</dbReference>
<gene>
    <name evidence="3" type="ORF">NGM29_09290</name>
</gene>
<sequence length="313" mass="33953">MTEGYDLSRRKVLTGLGTIGVAGAVAGMGTTAYFSDEESFEDNSINAGTFSMDVELLDLEGAVDQDGMGPDEDDWYSESEGDNAMVGASLNISDLKPGDSYKFCWCIRVHDNPGVVRAFIPWESIDSKTGYEAGNVRAADIYDIDEDDDFENLLGSEDITVSKNLHVCEGRELGEPFFEEDITYEPDDSGEYDHDGGLGNWVSSLSNGEYSSQDGVPIGSHNGVGHRTDGNLDEGEADYVLIGPTGQGADYEAVAYCIEITVSEEAGNELQGAELSFDLQFLAEQARHNDHPFSDMATRPTGDGIDDWDDLPR</sequence>
<evidence type="ECO:0000313" key="4">
    <source>
        <dbReference type="Proteomes" id="UP001056855"/>
    </source>
</evidence>
<evidence type="ECO:0000256" key="1">
    <source>
        <dbReference type="SAM" id="MobiDB-lite"/>
    </source>
</evidence>
<evidence type="ECO:0000256" key="2">
    <source>
        <dbReference type="SAM" id="Phobius"/>
    </source>
</evidence>
<reference evidence="3" key="1">
    <citation type="submission" date="2022-06" db="EMBL/GenBank/DDBJ databases">
        <title>Diverse halophilic archaea isolated from saline environments.</title>
        <authorList>
            <person name="Cui H.-L."/>
        </authorList>
    </citation>
    <scope>NUCLEOTIDE SEQUENCE</scope>
    <source>
        <strain evidence="3">WLHS1</strain>
    </source>
</reference>
<dbReference type="InterPro" id="IPR023833">
    <property type="entry name" value="Signal_pept_SipW-depend-type"/>
</dbReference>
<dbReference type="PROSITE" id="PS51318">
    <property type="entry name" value="TAT"/>
    <property type="match status" value="1"/>
</dbReference>
<dbReference type="KEGG" id="sawl:NGM29_09290"/>
<feature type="compositionally biased region" description="Acidic residues" evidence="1">
    <location>
        <begin position="304"/>
        <end position="313"/>
    </location>
</feature>
<dbReference type="Proteomes" id="UP001056855">
    <property type="component" value="Chromosome"/>
</dbReference>
<feature type="region of interest" description="Disordered" evidence="1">
    <location>
        <begin position="290"/>
        <end position="313"/>
    </location>
</feature>
<dbReference type="RefSeq" id="WP_254155673.1">
    <property type="nucleotide sequence ID" value="NZ_CP100355.1"/>
</dbReference>
<dbReference type="GeneID" id="73290238"/>
<keyword evidence="4" id="KW-1185">Reference proteome</keyword>
<dbReference type="NCBIfam" id="TIGR04088">
    <property type="entry name" value="cognate_SipW"/>
    <property type="match status" value="1"/>
</dbReference>
<dbReference type="AlphaFoldDB" id="A0A9E7N5A9"/>
<protein>
    <submittedName>
        <fullName evidence="3">SipW-dependent-type signal peptide-containing protein</fullName>
    </submittedName>
</protein>
<evidence type="ECO:0000313" key="3">
    <source>
        <dbReference type="EMBL" id="UTF52004.1"/>
    </source>
</evidence>
<name>A0A9E7N5A9_9EURY</name>
<dbReference type="InterPro" id="IPR006311">
    <property type="entry name" value="TAT_signal"/>
</dbReference>
<organism evidence="3 4">
    <name type="scientific">Natronosalvus rutilus</name>
    <dbReference type="NCBI Taxonomy" id="2953753"/>
    <lineage>
        <taxon>Archaea</taxon>
        <taxon>Methanobacteriati</taxon>
        <taxon>Methanobacteriota</taxon>
        <taxon>Stenosarchaea group</taxon>
        <taxon>Halobacteria</taxon>
        <taxon>Halobacteriales</taxon>
        <taxon>Natrialbaceae</taxon>
        <taxon>Natronosalvus</taxon>
    </lineage>
</organism>
<proteinExistence type="predicted"/>
<keyword evidence="2" id="KW-0812">Transmembrane</keyword>